<dbReference type="Proteomes" id="UP000239814">
    <property type="component" value="Chromosome"/>
</dbReference>
<accession>A0A2S0KJQ3</accession>
<evidence type="ECO:0000313" key="1">
    <source>
        <dbReference type="EMBL" id="AVM01871.1"/>
    </source>
</evidence>
<organism evidence="1 2">
    <name type="scientific">Gordonia iterans</name>
    <dbReference type="NCBI Taxonomy" id="1004901"/>
    <lineage>
        <taxon>Bacteria</taxon>
        <taxon>Bacillati</taxon>
        <taxon>Actinomycetota</taxon>
        <taxon>Actinomycetes</taxon>
        <taxon>Mycobacteriales</taxon>
        <taxon>Gordoniaceae</taxon>
        <taxon>Gordonia</taxon>
    </lineage>
</organism>
<dbReference type="RefSeq" id="WP_105943574.1">
    <property type="nucleotide sequence ID" value="NZ_CP027433.1"/>
</dbReference>
<name>A0A2S0KJQ3_9ACTN</name>
<gene>
    <name evidence="1" type="ORF">C6V83_18000</name>
</gene>
<evidence type="ECO:0000313" key="2">
    <source>
        <dbReference type="Proteomes" id="UP000239814"/>
    </source>
</evidence>
<dbReference type="AlphaFoldDB" id="A0A2S0KJQ3"/>
<proteinExistence type="predicted"/>
<dbReference type="KEGG" id="git:C6V83_18000"/>
<keyword evidence="2" id="KW-1185">Reference proteome</keyword>
<reference evidence="1 2" key="1">
    <citation type="submission" date="2018-03" db="EMBL/GenBank/DDBJ databases">
        <title>Characteristics and genome of n-alkane degrading marine bacteria Gordonia iterans isolated from crude oil contaminated in Tae-an, South Korea.</title>
        <authorList>
            <person name="Lee S.-S."/>
            <person name="Kim H."/>
        </authorList>
    </citation>
    <scope>NUCLEOTIDE SEQUENCE [LARGE SCALE GENOMIC DNA]</scope>
    <source>
        <strain evidence="1 2">Co17</strain>
    </source>
</reference>
<sequence>MAYTAPHRRACAEAIAALGAKITVHSGDPGTTGANRIGSLEGTTTWAAAVDGPADPETGRPTAECVGTPVAFTIPASTSCTHYGIWNGSTFLVGEKLTPGITVNSEGALPTTVTPRRRFVG</sequence>
<protein>
    <submittedName>
        <fullName evidence="1">Uncharacterized protein</fullName>
    </submittedName>
</protein>
<dbReference type="OrthoDB" id="4764520at2"/>
<dbReference type="EMBL" id="CP027433">
    <property type="protein sequence ID" value="AVM01871.1"/>
    <property type="molecule type" value="Genomic_DNA"/>
</dbReference>